<comment type="caution">
    <text evidence="5">The sequence shown here is derived from an EMBL/GenBank/DDBJ whole genome shotgun (WGS) entry which is preliminary data.</text>
</comment>
<dbReference type="CDD" id="cd08991">
    <property type="entry name" value="GH43_HoAraf43-like"/>
    <property type="match status" value="1"/>
</dbReference>
<dbReference type="InterPro" id="IPR006710">
    <property type="entry name" value="Glyco_hydro_43"/>
</dbReference>
<reference evidence="5 6" key="1">
    <citation type="submission" date="2023-08" db="EMBL/GenBank/DDBJ databases">
        <title>Functional and genomic diversity of the sorghum phyllosphere microbiome.</title>
        <authorList>
            <person name="Shade A."/>
        </authorList>
    </citation>
    <scope>NUCLEOTIDE SEQUENCE [LARGE SCALE GENOMIC DNA]</scope>
    <source>
        <strain evidence="5 6">SORGH_AS_0445</strain>
    </source>
</reference>
<protein>
    <submittedName>
        <fullName evidence="5">GH43 family beta-xylosidase</fullName>
    </submittedName>
</protein>
<evidence type="ECO:0000256" key="1">
    <source>
        <dbReference type="ARBA" id="ARBA00009865"/>
    </source>
</evidence>
<dbReference type="RefSeq" id="WP_309692590.1">
    <property type="nucleotide sequence ID" value="NZ_JAVIZQ010000001.1"/>
</dbReference>
<dbReference type="InterPro" id="IPR051795">
    <property type="entry name" value="Glycosyl_Hydrlase_43"/>
</dbReference>
<dbReference type="Gene3D" id="2.115.10.20">
    <property type="entry name" value="Glycosyl hydrolase domain, family 43"/>
    <property type="match status" value="1"/>
</dbReference>
<evidence type="ECO:0000256" key="3">
    <source>
        <dbReference type="ARBA" id="ARBA00023295"/>
    </source>
</evidence>
<keyword evidence="2 4" id="KW-0378">Hydrolase</keyword>
<dbReference type="EMBL" id="JAVIZQ010000001">
    <property type="protein sequence ID" value="MDR6143477.1"/>
    <property type="molecule type" value="Genomic_DNA"/>
</dbReference>
<gene>
    <name evidence="5" type="ORF">QE375_003031</name>
</gene>
<evidence type="ECO:0000313" key="6">
    <source>
        <dbReference type="Proteomes" id="UP001249291"/>
    </source>
</evidence>
<organism evidence="5 6">
    <name type="scientific">Microbacterium foliorum</name>
    <dbReference type="NCBI Taxonomy" id="104336"/>
    <lineage>
        <taxon>Bacteria</taxon>
        <taxon>Bacillati</taxon>
        <taxon>Actinomycetota</taxon>
        <taxon>Actinomycetes</taxon>
        <taxon>Micrococcales</taxon>
        <taxon>Microbacteriaceae</taxon>
        <taxon>Microbacterium</taxon>
    </lineage>
</organism>
<dbReference type="PANTHER" id="PTHR42812:SF5">
    <property type="entry name" value="ENDO-ARABINASE"/>
    <property type="match status" value="1"/>
</dbReference>
<dbReference type="PANTHER" id="PTHR42812">
    <property type="entry name" value="BETA-XYLOSIDASE"/>
    <property type="match status" value="1"/>
</dbReference>
<dbReference type="Proteomes" id="UP001249291">
    <property type="component" value="Unassembled WGS sequence"/>
</dbReference>
<keyword evidence="3 4" id="KW-0326">Glycosidase</keyword>
<evidence type="ECO:0000313" key="5">
    <source>
        <dbReference type="EMBL" id="MDR6143477.1"/>
    </source>
</evidence>
<keyword evidence="6" id="KW-1185">Reference proteome</keyword>
<accession>A0ABU1HTV4</accession>
<evidence type="ECO:0000256" key="4">
    <source>
        <dbReference type="RuleBase" id="RU361187"/>
    </source>
</evidence>
<proteinExistence type="inferred from homology"/>
<comment type="similarity">
    <text evidence="1 4">Belongs to the glycosyl hydrolase 43 family.</text>
</comment>
<dbReference type="Pfam" id="PF04616">
    <property type="entry name" value="Glyco_hydro_43"/>
    <property type="match status" value="1"/>
</dbReference>
<dbReference type="InterPro" id="IPR023296">
    <property type="entry name" value="Glyco_hydro_beta-prop_sf"/>
</dbReference>
<evidence type="ECO:0000256" key="2">
    <source>
        <dbReference type="ARBA" id="ARBA00022801"/>
    </source>
</evidence>
<name>A0ABU1HTV4_9MICO</name>
<dbReference type="SUPFAM" id="SSF75005">
    <property type="entry name" value="Arabinanase/levansucrase/invertase"/>
    <property type="match status" value="1"/>
</dbReference>
<sequence length="319" mass="34707">MGVSVRGRAGGAGHRPVHPGYFADPFVLRLPDDTYAAYGTNPTATSTEGVFEVLLSHDLETWRSAGLALMRLDSEMGDEYWAPEVCFRDGSWWMYYSVGHGISGHHLRVARAAEPTGPFHDLGVDLTPHETFAIDPHPFQDTDGEWYLYFARDVLDAERPGTHLAVARLPAPAQLADAQAVLEPYADWQIYERERPMYGGTFDWHTLEGPAVVRRQGRYWMTFSGGAWTGPGYAVSWASSASPLGPWVAAPPTAPPLLSSGASLIGPGHNSLVVGPDGGDRIAFHAWNADHSERQMHVASIDFRSEEPALLATTPASGA</sequence>